<keyword evidence="11" id="KW-0408">Iron</keyword>
<evidence type="ECO:0000256" key="11">
    <source>
        <dbReference type="ARBA" id="ARBA00023004"/>
    </source>
</evidence>
<dbReference type="InterPro" id="IPR023404">
    <property type="entry name" value="rSAM_horseshoe"/>
</dbReference>
<proteinExistence type="inferred from homology"/>
<keyword evidence="8" id="KW-0949">S-adenosyl-L-methionine</keyword>
<evidence type="ECO:0000256" key="13">
    <source>
        <dbReference type="ARBA" id="ARBA00031213"/>
    </source>
</evidence>
<dbReference type="GO" id="GO:0051539">
    <property type="term" value="F:4 iron, 4 sulfur cluster binding"/>
    <property type="evidence" value="ECO:0007669"/>
    <property type="project" value="UniProtKB-KW"/>
</dbReference>
<dbReference type="InterPro" id="IPR007197">
    <property type="entry name" value="rSAM"/>
</dbReference>
<dbReference type="PANTHER" id="PTHR11918:SF45">
    <property type="entry name" value="THREONYLCARBAMOYLADENOSINE TRNA METHYLTHIOTRANSFERASE"/>
    <property type="match status" value="1"/>
</dbReference>
<keyword evidence="15" id="KW-0472">Membrane</keyword>
<dbReference type="PANTHER" id="PTHR11918">
    <property type="entry name" value="RADICAL SAM PROTEINS"/>
    <property type="match status" value="1"/>
</dbReference>
<evidence type="ECO:0000259" key="18">
    <source>
        <dbReference type="PROSITE" id="PS51918"/>
    </source>
</evidence>
<dbReference type="InterPro" id="IPR006638">
    <property type="entry name" value="Elp3/MiaA/NifB-like_rSAM"/>
</dbReference>
<evidence type="ECO:0000313" key="19">
    <source>
        <dbReference type="Proteomes" id="UP000050795"/>
    </source>
</evidence>
<dbReference type="PROSITE" id="PS51449">
    <property type="entry name" value="MTTASE_N"/>
    <property type="match status" value="1"/>
</dbReference>
<feature type="transmembrane region" description="Helical" evidence="15">
    <location>
        <begin position="652"/>
        <end position="672"/>
    </location>
</feature>
<dbReference type="SFLD" id="SFLDS00029">
    <property type="entry name" value="Radical_SAM"/>
    <property type="match status" value="1"/>
</dbReference>
<feature type="domain" description="Radical SAM core" evidence="18">
    <location>
        <begin position="248"/>
        <end position="515"/>
    </location>
</feature>
<reference evidence="20" key="2">
    <citation type="submission" date="2023-11" db="UniProtKB">
        <authorList>
            <consortium name="WormBaseParasite"/>
        </authorList>
    </citation>
    <scope>IDENTIFICATION</scope>
</reference>
<dbReference type="Pfam" id="PF04055">
    <property type="entry name" value="Radical_SAM"/>
    <property type="match status" value="1"/>
</dbReference>
<dbReference type="GO" id="GO:0035598">
    <property type="term" value="F:tRNA (N(6)-L-threonylcarbamoyladenosine(37)-C(2))-methylthiotransferase activity"/>
    <property type="evidence" value="ECO:0007669"/>
    <property type="project" value="UniProtKB-EC"/>
</dbReference>
<dbReference type="WBParaSite" id="TREG1_111800.1">
    <property type="protein sequence ID" value="TREG1_111800.1"/>
    <property type="gene ID" value="TREG1_111800"/>
</dbReference>
<dbReference type="Proteomes" id="UP000050795">
    <property type="component" value="Unassembled WGS sequence"/>
</dbReference>
<keyword evidence="12" id="KW-0411">Iron-sulfur</keyword>
<comment type="function">
    <text evidence="2">Catalyzes the methylthiolation of N6-threonylcarbamoyladenosine (t(6)A), leading to the formation of 2-methylthio-N6-threonylcarbamoyladenosine (ms(2)t(6)A) at position 37 in tRNAs that read codons beginning with adenine.</text>
</comment>
<dbReference type="InterPro" id="IPR006466">
    <property type="entry name" value="MiaB-like_arc_euk"/>
</dbReference>
<keyword evidence="6" id="KW-0004">4Fe-4S</keyword>
<evidence type="ECO:0000256" key="8">
    <source>
        <dbReference type="ARBA" id="ARBA00022691"/>
    </source>
</evidence>
<dbReference type="InterPro" id="IPR013848">
    <property type="entry name" value="Methylthiotransferase_N"/>
</dbReference>
<evidence type="ECO:0000256" key="5">
    <source>
        <dbReference type="ARBA" id="ARBA00018810"/>
    </source>
</evidence>
<dbReference type="InterPro" id="IPR038135">
    <property type="entry name" value="Methylthiotransferase_N_sf"/>
</dbReference>
<dbReference type="InterPro" id="IPR058240">
    <property type="entry name" value="rSAM_sf"/>
</dbReference>
<accession>A0AA85IXC2</accession>
<evidence type="ECO:0000256" key="15">
    <source>
        <dbReference type="SAM" id="Phobius"/>
    </source>
</evidence>
<evidence type="ECO:0000256" key="14">
    <source>
        <dbReference type="ARBA" id="ARBA00051661"/>
    </source>
</evidence>
<organism evidence="19 20">
    <name type="scientific">Trichobilharzia regenti</name>
    <name type="common">Nasal bird schistosome</name>
    <dbReference type="NCBI Taxonomy" id="157069"/>
    <lineage>
        <taxon>Eukaryota</taxon>
        <taxon>Metazoa</taxon>
        <taxon>Spiralia</taxon>
        <taxon>Lophotrochozoa</taxon>
        <taxon>Platyhelminthes</taxon>
        <taxon>Trematoda</taxon>
        <taxon>Digenea</taxon>
        <taxon>Strigeidida</taxon>
        <taxon>Schistosomatoidea</taxon>
        <taxon>Schistosomatidae</taxon>
        <taxon>Trichobilharzia</taxon>
    </lineage>
</organism>
<evidence type="ECO:0000259" key="17">
    <source>
        <dbReference type="PROSITE" id="PS51449"/>
    </source>
</evidence>
<reference evidence="19" key="1">
    <citation type="submission" date="2022-06" db="EMBL/GenBank/DDBJ databases">
        <authorList>
            <person name="Berger JAMES D."/>
            <person name="Berger JAMES D."/>
        </authorList>
    </citation>
    <scope>NUCLEOTIDE SEQUENCE [LARGE SCALE GENOMIC DNA]</scope>
</reference>
<evidence type="ECO:0000256" key="7">
    <source>
        <dbReference type="ARBA" id="ARBA00022679"/>
    </source>
</evidence>
<dbReference type="PROSITE" id="PS50926">
    <property type="entry name" value="TRAM"/>
    <property type="match status" value="1"/>
</dbReference>
<feature type="domain" description="TRAM" evidence="16">
    <location>
        <begin position="512"/>
        <end position="577"/>
    </location>
</feature>
<comment type="similarity">
    <text evidence="3">Belongs to the methylthiotransferase family. CDKAL1 subfamily.</text>
</comment>
<dbReference type="Gene3D" id="3.40.50.12160">
    <property type="entry name" value="Methylthiotransferase, N-terminal domain"/>
    <property type="match status" value="1"/>
</dbReference>
<dbReference type="PROSITE" id="PS51918">
    <property type="entry name" value="RADICAL_SAM"/>
    <property type="match status" value="1"/>
</dbReference>
<dbReference type="AlphaFoldDB" id="A0AA85IXC2"/>
<dbReference type="GO" id="GO:0005783">
    <property type="term" value="C:endoplasmic reticulum"/>
    <property type="evidence" value="ECO:0007669"/>
    <property type="project" value="TreeGrafter"/>
</dbReference>
<keyword evidence="15" id="KW-1133">Transmembrane helix</keyword>
<keyword evidence="19" id="KW-1185">Reference proteome</keyword>
<comment type="catalytic activity">
    <reaction evidence="14">
        <text>N(6)-L-threonylcarbamoyladenosine(37) in tRNA + (sulfur carrier)-SH + AH2 + 2 S-adenosyl-L-methionine = 2-methylsulfanyl-N(6)-L-threonylcarbamoyladenosine(37) in tRNA + (sulfur carrier)-H + 5'-deoxyadenosine + L-methionine + A + S-adenosyl-L-homocysteine + 2 H(+)</text>
        <dbReference type="Rhea" id="RHEA:37075"/>
        <dbReference type="Rhea" id="RHEA-COMP:10163"/>
        <dbReference type="Rhea" id="RHEA-COMP:11092"/>
        <dbReference type="Rhea" id="RHEA-COMP:14737"/>
        <dbReference type="Rhea" id="RHEA-COMP:14739"/>
        <dbReference type="ChEBI" id="CHEBI:13193"/>
        <dbReference type="ChEBI" id="CHEBI:15378"/>
        <dbReference type="ChEBI" id="CHEBI:17319"/>
        <dbReference type="ChEBI" id="CHEBI:17499"/>
        <dbReference type="ChEBI" id="CHEBI:29917"/>
        <dbReference type="ChEBI" id="CHEBI:57844"/>
        <dbReference type="ChEBI" id="CHEBI:57856"/>
        <dbReference type="ChEBI" id="CHEBI:59789"/>
        <dbReference type="ChEBI" id="CHEBI:64428"/>
        <dbReference type="ChEBI" id="CHEBI:74418"/>
        <dbReference type="ChEBI" id="CHEBI:74420"/>
        <dbReference type="EC" id="2.8.4.5"/>
    </reaction>
</comment>
<comment type="cofactor">
    <cofactor evidence="1">
        <name>[4Fe-4S] cluster</name>
        <dbReference type="ChEBI" id="CHEBI:49883"/>
    </cofactor>
</comment>
<evidence type="ECO:0000256" key="9">
    <source>
        <dbReference type="ARBA" id="ARBA00022694"/>
    </source>
</evidence>
<dbReference type="Gene3D" id="3.80.30.20">
    <property type="entry name" value="tm_1862 like domain"/>
    <property type="match status" value="1"/>
</dbReference>
<feature type="domain" description="MTTase N-terminal" evidence="17">
    <location>
        <begin position="46"/>
        <end position="210"/>
    </location>
</feature>
<evidence type="ECO:0000256" key="6">
    <source>
        <dbReference type="ARBA" id="ARBA00022485"/>
    </source>
</evidence>
<evidence type="ECO:0000256" key="10">
    <source>
        <dbReference type="ARBA" id="ARBA00022723"/>
    </source>
</evidence>
<evidence type="ECO:0000256" key="12">
    <source>
        <dbReference type="ARBA" id="ARBA00023014"/>
    </source>
</evidence>
<dbReference type="SUPFAM" id="SSF102114">
    <property type="entry name" value="Radical SAM enzymes"/>
    <property type="match status" value="1"/>
</dbReference>
<dbReference type="SFLD" id="SFLDG01082">
    <property type="entry name" value="B12-binding_domain_containing"/>
    <property type="match status" value="1"/>
</dbReference>
<dbReference type="InterPro" id="IPR002792">
    <property type="entry name" value="TRAM_dom"/>
</dbReference>
<keyword evidence="15" id="KW-0812">Transmembrane</keyword>
<protein>
    <recommendedName>
        <fullName evidence="5">Threonylcarbamoyladenosine tRNA methylthiotransferase</fullName>
        <ecNumber evidence="4">2.8.4.5</ecNumber>
    </recommendedName>
    <alternativeName>
        <fullName evidence="13">tRNA-t(6)A37 methylthiotransferase</fullName>
    </alternativeName>
</protein>
<evidence type="ECO:0000256" key="2">
    <source>
        <dbReference type="ARBA" id="ARBA00002399"/>
    </source>
</evidence>
<dbReference type="SMART" id="SM00729">
    <property type="entry name" value="Elp3"/>
    <property type="match status" value="1"/>
</dbReference>
<dbReference type="NCBIfam" id="TIGR01578">
    <property type="entry name" value="MiaB-like-B"/>
    <property type="match status" value="1"/>
</dbReference>
<keyword evidence="10" id="KW-0479">Metal-binding</keyword>
<evidence type="ECO:0000313" key="20">
    <source>
        <dbReference type="WBParaSite" id="TREG1_111800.1"/>
    </source>
</evidence>
<name>A0AA85IXC2_TRIRE</name>
<keyword evidence="9" id="KW-0819">tRNA processing</keyword>
<evidence type="ECO:0000259" key="16">
    <source>
        <dbReference type="PROSITE" id="PS50926"/>
    </source>
</evidence>
<dbReference type="EC" id="2.8.4.5" evidence="4"/>
<evidence type="ECO:0000256" key="3">
    <source>
        <dbReference type="ARBA" id="ARBA00008616"/>
    </source>
</evidence>
<keyword evidence="7" id="KW-0808">Transferase</keyword>
<evidence type="ECO:0000256" key="4">
    <source>
        <dbReference type="ARBA" id="ARBA00013273"/>
    </source>
</evidence>
<dbReference type="PROSITE" id="PS01278">
    <property type="entry name" value="MTTASE_RADICAL"/>
    <property type="match status" value="1"/>
</dbReference>
<dbReference type="InterPro" id="IPR020612">
    <property type="entry name" value="Methylthiotransferase_CS"/>
</dbReference>
<dbReference type="GO" id="GO:0046872">
    <property type="term" value="F:metal ion binding"/>
    <property type="evidence" value="ECO:0007669"/>
    <property type="project" value="UniProtKB-KW"/>
</dbReference>
<sequence>MDIEDITTEHERPENATGVLVKARFKNKKQPMYEDLCLSSSVPEKYRVFVQTWGCAHNTSDSEYMTGLLAKYGYQVTLGGSQNTHGSCESDNLPDCDNHNSNTCECQSADDQCCSQDNNNKNSEKTKPGNTDQNAKMEAHIWVLNSCTVKGPAEDHFRNAVLEGVKLGKCVVAAGCVPQSRPGADYLKGVSVIGVRQIDRIVEVVEETLQGNVVRFLDKKWTPSSSESKESTNTASAAGAALDLPKIRRNPLIEILPISTGCLNSCTYCKTKQARGVLASYPIEQLLDRVRQAFSDGVKELWLTSEDLGAYGRDLDRANSSLICPTLSAKWPHFITLADLLAGIIPLIPAGCMLRLGMTNPPYILDQLVEIAEVLSHPRVYSFIHIPVQSGSDAVLDAMKREYTIEEFSRVVDYLKENVQPTNLPNDVPDSAPNGCGQLTIATDIICGFPNETENDFNQTVQLIEKYHFPVLHINQFFARPGTPAANMQRKATTAEVKLRTRKLHDLFRTYRPYDGRVGCKVRALITEPSFDGKYWVGHTKAYEQILLPKDSNVYGRIVLVQIVECDKFFMRGEIIDPGPFDSIVFPNHHSGVVGIDVDNSRQSLLRESLKLTNLPELIQNTSGNIPNGIVSKDKERLLSKLNNYIRNDKTLVSLTGYAAFAVLGFCLFLTVSNTRRNQLFALFR</sequence>
<evidence type="ECO:0000256" key="1">
    <source>
        <dbReference type="ARBA" id="ARBA00001966"/>
    </source>
</evidence>